<keyword evidence="2" id="KW-0732">Signal</keyword>
<comment type="caution">
    <text evidence="4">The sequence shown here is derived from an EMBL/GenBank/DDBJ whole genome shotgun (WGS) entry which is preliminary data.</text>
</comment>
<dbReference type="InterPro" id="IPR011330">
    <property type="entry name" value="Glyco_hydro/deAcase_b/a-brl"/>
</dbReference>
<dbReference type="PANTHER" id="PTHR34216">
    <property type="match status" value="1"/>
</dbReference>
<organism evidence="4 5">
    <name type="scientific">Nitrospira defluvii</name>
    <dbReference type="NCBI Taxonomy" id="330214"/>
    <lineage>
        <taxon>Bacteria</taxon>
        <taxon>Pseudomonadati</taxon>
        <taxon>Nitrospirota</taxon>
        <taxon>Nitrospiria</taxon>
        <taxon>Nitrospirales</taxon>
        <taxon>Nitrospiraceae</taxon>
        <taxon>Nitrospira</taxon>
    </lineage>
</organism>
<dbReference type="CDD" id="cd10918">
    <property type="entry name" value="CE4_NodB_like_5s_6s"/>
    <property type="match status" value="1"/>
</dbReference>
<dbReference type="InterPro" id="IPR051398">
    <property type="entry name" value="Polysacch_Deacetylase"/>
</dbReference>
<gene>
    <name evidence="4" type="ORF">NSPZN2_90030</name>
</gene>
<protein>
    <submittedName>
        <fullName evidence="4">NodB homology domain-containing protein</fullName>
    </submittedName>
</protein>
<dbReference type="SUPFAM" id="SSF88713">
    <property type="entry name" value="Glycoside hydrolase/deacetylase"/>
    <property type="match status" value="1"/>
</dbReference>
<evidence type="ECO:0000259" key="3">
    <source>
        <dbReference type="PROSITE" id="PS51677"/>
    </source>
</evidence>
<dbReference type="InterPro" id="IPR002509">
    <property type="entry name" value="NODB_dom"/>
</dbReference>
<dbReference type="Gene3D" id="3.20.20.370">
    <property type="entry name" value="Glycoside hydrolase/deacetylase"/>
    <property type="match status" value="1"/>
</dbReference>
<evidence type="ECO:0000313" key="5">
    <source>
        <dbReference type="Proteomes" id="UP000675880"/>
    </source>
</evidence>
<keyword evidence="5" id="KW-1185">Reference proteome</keyword>
<feature type="domain" description="NodB homology" evidence="3">
    <location>
        <begin position="97"/>
        <end position="352"/>
    </location>
</feature>
<dbReference type="Proteomes" id="UP000675880">
    <property type="component" value="Unassembled WGS sequence"/>
</dbReference>
<dbReference type="PROSITE" id="PS51677">
    <property type="entry name" value="NODB"/>
    <property type="match status" value="1"/>
</dbReference>
<dbReference type="EMBL" id="CAJNBJ010000022">
    <property type="protein sequence ID" value="CAE6804631.1"/>
    <property type="molecule type" value="Genomic_DNA"/>
</dbReference>
<evidence type="ECO:0000256" key="1">
    <source>
        <dbReference type="ARBA" id="ARBA00004613"/>
    </source>
</evidence>
<dbReference type="PANTHER" id="PTHR34216:SF3">
    <property type="entry name" value="POLY-BETA-1,6-N-ACETYL-D-GLUCOSAMINE N-DEACETYLASE"/>
    <property type="match status" value="1"/>
</dbReference>
<evidence type="ECO:0000256" key="2">
    <source>
        <dbReference type="ARBA" id="ARBA00022729"/>
    </source>
</evidence>
<dbReference type="Pfam" id="PF01522">
    <property type="entry name" value="Polysacc_deac_1"/>
    <property type="match status" value="2"/>
</dbReference>
<reference evidence="4 5" key="1">
    <citation type="submission" date="2021-02" db="EMBL/GenBank/DDBJ databases">
        <authorList>
            <person name="Han P."/>
        </authorList>
    </citation>
    <scope>NUCLEOTIDE SEQUENCE [LARGE SCALE GENOMIC DNA]</scope>
    <source>
        <strain evidence="4">Candidatus Nitrospira sp. ZN2</strain>
    </source>
</reference>
<comment type="subcellular location">
    <subcellularLocation>
        <location evidence="1">Secreted</location>
    </subcellularLocation>
</comment>
<sequence length="352" mass="39667">MGSSISRLKSATRTSIAWAAHACSLHQFRLRGKVAILMYHRVLTREEVACQAVQPGMYVLDTVFAQQMAFVRETFTVLSFRQLLDLWQTGKWDKQARYCVVTFDDGWLDNYRHAYPVLKRLGLPATIFLPTDYVSTNQWFWPDRIAHLLRSARSAEQGIKHVQQIERVLLNLFGVAGESLGKALVNDERATDQLIDWCKELPKDQIEMLIAALAVELGVSVPVERVVVNWEEVREMSQGGISFGSHSCSHRIMTTISPSEVSQELEQSECVLQRAGIDYVPVFCYPNGNSDVAIQAQAKAHGYEAAVSVQMGVEGTHPRNRFALRRVGIHNDVTYSIPLFSLRLCGLLSRTK</sequence>
<proteinExistence type="predicted"/>
<accession>A0ABN7MKV7</accession>
<evidence type="ECO:0000313" key="4">
    <source>
        <dbReference type="EMBL" id="CAE6804631.1"/>
    </source>
</evidence>
<name>A0ABN7MKV7_9BACT</name>